<name>A0ACB6ZM07_THEGA</name>
<reference evidence="1" key="2">
    <citation type="journal article" date="2020" name="Nat. Commun.">
        <title>Large-scale genome sequencing of mycorrhizal fungi provides insights into the early evolution of symbiotic traits.</title>
        <authorList>
            <person name="Miyauchi S."/>
            <person name="Kiss E."/>
            <person name="Kuo A."/>
            <person name="Drula E."/>
            <person name="Kohler A."/>
            <person name="Sanchez-Garcia M."/>
            <person name="Morin E."/>
            <person name="Andreopoulos B."/>
            <person name="Barry K.W."/>
            <person name="Bonito G."/>
            <person name="Buee M."/>
            <person name="Carver A."/>
            <person name="Chen C."/>
            <person name="Cichocki N."/>
            <person name="Clum A."/>
            <person name="Culley D."/>
            <person name="Crous P.W."/>
            <person name="Fauchery L."/>
            <person name="Girlanda M."/>
            <person name="Hayes R.D."/>
            <person name="Keri Z."/>
            <person name="LaButti K."/>
            <person name="Lipzen A."/>
            <person name="Lombard V."/>
            <person name="Magnuson J."/>
            <person name="Maillard F."/>
            <person name="Murat C."/>
            <person name="Nolan M."/>
            <person name="Ohm R.A."/>
            <person name="Pangilinan J."/>
            <person name="Pereira M.F."/>
            <person name="Perotto S."/>
            <person name="Peter M."/>
            <person name="Pfister S."/>
            <person name="Riley R."/>
            <person name="Sitrit Y."/>
            <person name="Stielow J.B."/>
            <person name="Szollosi G."/>
            <person name="Zifcakova L."/>
            <person name="Stursova M."/>
            <person name="Spatafora J.W."/>
            <person name="Tedersoo L."/>
            <person name="Vaario L.M."/>
            <person name="Yamada A."/>
            <person name="Yan M."/>
            <person name="Wang P."/>
            <person name="Xu J."/>
            <person name="Bruns T."/>
            <person name="Baldrian P."/>
            <person name="Vilgalys R."/>
            <person name="Dunand C."/>
            <person name="Henrissat B."/>
            <person name="Grigoriev I.V."/>
            <person name="Hibbett D."/>
            <person name="Nagy L.G."/>
            <person name="Martin F.M."/>
        </authorList>
    </citation>
    <scope>NUCLEOTIDE SEQUENCE</scope>
    <source>
        <strain evidence="1">P2</strain>
    </source>
</reference>
<gene>
    <name evidence="1" type="ORF">BDM02DRAFT_1352343</name>
</gene>
<protein>
    <submittedName>
        <fullName evidence="1">Uncharacterized protein</fullName>
    </submittedName>
</protein>
<reference evidence="1" key="1">
    <citation type="submission" date="2019-10" db="EMBL/GenBank/DDBJ databases">
        <authorList>
            <consortium name="DOE Joint Genome Institute"/>
            <person name="Kuo A."/>
            <person name="Miyauchi S."/>
            <person name="Kiss E."/>
            <person name="Drula E."/>
            <person name="Kohler A."/>
            <person name="Sanchez-Garcia M."/>
            <person name="Andreopoulos B."/>
            <person name="Barry K.W."/>
            <person name="Bonito G."/>
            <person name="Buee M."/>
            <person name="Carver A."/>
            <person name="Chen C."/>
            <person name="Cichocki N."/>
            <person name="Clum A."/>
            <person name="Culley D."/>
            <person name="Crous P.W."/>
            <person name="Fauchery L."/>
            <person name="Girlanda M."/>
            <person name="Hayes R."/>
            <person name="Keri Z."/>
            <person name="Labutti K."/>
            <person name="Lipzen A."/>
            <person name="Lombard V."/>
            <person name="Magnuson J."/>
            <person name="Maillard F."/>
            <person name="Morin E."/>
            <person name="Murat C."/>
            <person name="Nolan M."/>
            <person name="Ohm R."/>
            <person name="Pangilinan J."/>
            <person name="Pereira M."/>
            <person name="Perotto S."/>
            <person name="Peter M."/>
            <person name="Riley R."/>
            <person name="Sitrit Y."/>
            <person name="Stielow B."/>
            <person name="Szollosi G."/>
            <person name="Zifcakova L."/>
            <person name="Stursova M."/>
            <person name="Spatafora J.W."/>
            <person name="Tedersoo L."/>
            <person name="Vaario L.-M."/>
            <person name="Yamada A."/>
            <person name="Yan M."/>
            <person name="Wang P."/>
            <person name="Xu J."/>
            <person name="Bruns T."/>
            <person name="Baldrian P."/>
            <person name="Vilgalys R."/>
            <person name="Henrissat B."/>
            <person name="Grigoriev I.V."/>
            <person name="Hibbett D."/>
            <person name="Nagy L.G."/>
            <person name="Martin F.M."/>
        </authorList>
    </citation>
    <scope>NUCLEOTIDE SEQUENCE</scope>
    <source>
        <strain evidence="1">P2</strain>
    </source>
</reference>
<sequence>MILGWSNTACTHGSDDCLRRYSQTLTQRHFTTLPRSSLTGRVTLRIVDGRPLVFSAFPISRQILELPPRRLLYHQSHAVVRRTRPVDSNSHATIRTPWSSFGQLLLLILLSLIGCWGSLIRYTLPSTVTSGWDDGCRCPPHI</sequence>
<comment type="caution">
    <text evidence="1">The sequence shown here is derived from an EMBL/GenBank/DDBJ whole genome shotgun (WGS) entry which is preliminary data.</text>
</comment>
<dbReference type="EMBL" id="MU117983">
    <property type="protein sequence ID" value="KAF9650629.1"/>
    <property type="molecule type" value="Genomic_DNA"/>
</dbReference>
<dbReference type="Proteomes" id="UP000886501">
    <property type="component" value="Unassembled WGS sequence"/>
</dbReference>
<evidence type="ECO:0000313" key="1">
    <source>
        <dbReference type="EMBL" id="KAF9650629.1"/>
    </source>
</evidence>
<evidence type="ECO:0000313" key="2">
    <source>
        <dbReference type="Proteomes" id="UP000886501"/>
    </source>
</evidence>
<accession>A0ACB6ZM07</accession>
<keyword evidence="2" id="KW-1185">Reference proteome</keyword>
<proteinExistence type="predicted"/>
<organism evidence="1 2">
    <name type="scientific">Thelephora ganbajun</name>
    <name type="common">Ganba fungus</name>
    <dbReference type="NCBI Taxonomy" id="370292"/>
    <lineage>
        <taxon>Eukaryota</taxon>
        <taxon>Fungi</taxon>
        <taxon>Dikarya</taxon>
        <taxon>Basidiomycota</taxon>
        <taxon>Agaricomycotina</taxon>
        <taxon>Agaricomycetes</taxon>
        <taxon>Thelephorales</taxon>
        <taxon>Thelephoraceae</taxon>
        <taxon>Thelephora</taxon>
    </lineage>
</organism>